<accession>A0A821U1C3</accession>
<organism evidence="1 2">
    <name type="scientific">Rotaria socialis</name>
    <dbReference type="NCBI Taxonomy" id="392032"/>
    <lineage>
        <taxon>Eukaryota</taxon>
        <taxon>Metazoa</taxon>
        <taxon>Spiralia</taxon>
        <taxon>Gnathifera</taxon>
        <taxon>Rotifera</taxon>
        <taxon>Eurotatoria</taxon>
        <taxon>Bdelloidea</taxon>
        <taxon>Philodinida</taxon>
        <taxon>Philodinidae</taxon>
        <taxon>Rotaria</taxon>
    </lineage>
</organism>
<name>A0A821U1C3_9BILA</name>
<dbReference type="Proteomes" id="UP000663838">
    <property type="component" value="Unassembled WGS sequence"/>
</dbReference>
<evidence type="ECO:0000313" key="1">
    <source>
        <dbReference type="EMBL" id="CAF4880175.1"/>
    </source>
</evidence>
<gene>
    <name evidence="1" type="ORF">TOA249_LOCUS29194</name>
</gene>
<dbReference type="AlphaFoldDB" id="A0A821U1C3"/>
<proteinExistence type="predicted"/>
<sequence>MSHFNAQTPKRENILDVTDKDALLALTMAEESAFWCNIKPQHRENMKEQPPSNLPSWAVPLFKQHQKAGGSCLNKMAWDVKSGSLPRVTLKTYDHRFEQFDKDDFLKQLQNPEIPHQSLFVLHNKAPLLQHTEETESVKIIQNFLEKASVKQILCQFTTKDVRYKFAYRISAYLLQLDCFNSFYVFIHESDFVGRPKRLNYIVSDYFGRFYELTRHYIDKNLAEYSDAVKYINRAYVYKYYNHYTVACEQDNIPHPTCVFHDSRRSQAIEKNA</sequence>
<dbReference type="EMBL" id="CAJOBS010004375">
    <property type="protein sequence ID" value="CAF4880175.1"/>
    <property type="molecule type" value="Genomic_DNA"/>
</dbReference>
<comment type="caution">
    <text evidence="1">The sequence shown here is derived from an EMBL/GenBank/DDBJ whole genome shotgun (WGS) entry which is preliminary data.</text>
</comment>
<reference evidence="1" key="1">
    <citation type="submission" date="2021-02" db="EMBL/GenBank/DDBJ databases">
        <authorList>
            <person name="Nowell W R."/>
        </authorList>
    </citation>
    <scope>NUCLEOTIDE SEQUENCE</scope>
</reference>
<evidence type="ECO:0000313" key="2">
    <source>
        <dbReference type="Proteomes" id="UP000663838"/>
    </source>
</evidence>
<protein>
    <submittedName>
        <fullName evidence="1">Uncharacterized protein</fullName>
    </submittedName>
</protein>